<dbReference type="Proteomes" id="UP001286456">
    <property type="component" value="Unassembled WGS sequence"/>
</dbReference>
<evidence type="ECO:0000313" key="3">
    <source>
        <dbReference type="Proteomes" id="UP001286456"/>
    </source>
</evidence>
<reference evidence="2" key="2">
    <citation type="submission" date="2023-06" db="EMBL/GenBank/DDBJ databases">
        <authorList>
            <consortium name="Lawrence Berkeley National Laboratory"/>
            <person name="Haridas S."/>
            <person name="Hensen N."/>
            <person name="Bonometti L."/>
            <person name="Westerberg I."/>
            <person name="Brannstrom I.O."/>
            <person name="Guillou S."/>
            <person name="Cros-Aarteil S."/>
            <person name="Calhoun S."/>
            <person name="Kuo A."/>
            <person name="Mondo S."/>
            <person name="Pangilinan J."/>
            <person name="Riley R."/>
            <person name="Labutti K."/>
            <person name="Andreopoulos B."/>
            <person name="Lipzen A."/>
            <person name="Chen C."/>
            <person name="Yanf M."/>
            <person name="Daum C."/>
            <person name="Ng V."/>
            <person name="Clum A."/>
            <person name="Steindorff A."/>
            <person name="Ohm R."/>
            <person name="Martin F."/>
            <person name="Silar P."/>
            <person name="Natvig D."/>
            <person name="Lalanne C."/>
            <person name="Gautier V."/>
            <person name="Ament-Velasquez S.L."/>
            <person name="Kruys A."/>
            <person name="Hutchinson M.I."/>
            <person name="Powell A.J."/>
            <person name="Barry K."/>
            <person name="Miller A.N."/>
            <person name="Grigoriev I.V."/>
            <person name="Debuchy R."/>
            <person name="Gladieux P."/>
            <person name="Thoren M.H."/>
            <person name="Johannesson H."/>
        </authorList>
    </citation>
    <scope>NUCLEOTIDE SEQUENCE</scope>
    <source>
        <strain evidence="2">SMH4131-1</strain>
    </source>
</reference>
<dbReference type="EMBL" id="JAUEPO010000002">
    <property type="protein sequence ID" value="KAK3332845.1"/>
    <property type="molecule type" value="Genomic_DNA"/>
</dbReference>
<keyword evidence="3" id="KW-1185">Reference proteome</keyword>
<evidence type="ECO:0000256" key="1">
    <source>
        <dbReference type="SAM" id="MobiDB-lite"/>
    </source>
</evidence>
<dbReference type="AlphaFoldDB" id="A0AAE0IXN4"/>
<evidence type="ECO:0000313" key="2">
    <source>
        <dbReference type="EMBL" id="KAK3332845.1"/>
    </source>
</evidence>
<organism evidence="2 3">
    <name type="scientific">Cercophora scortea</name>
    <dbReference type="NCBI Taxonomy" id="314031"/>
    <lineage>
        <taxon>Eukaryota</taxon>
        <taxon>Fungi</taxon>
        <taxon>Dikarya</taxon>
        <taxon>Ascomycota</taxon>
        <taxon>Pezizomycotina</taxon>
        <taxon>Sordariomycetes</taxon>
        <taxon>Sordariomycetidae</taxon>
        <taxon>Sordariales</taxon>
        <taxon>Lasiosphaeriaceae</taxon>
        <taxon>Cercophora</taxon>
    </lineage>
</organism>
<gene>
    <name evidence="2" type="ORF">B0T19DRAFT_416618</name>
</gene>
<protein>
    <submittedName>
        <fullName evidence="2">Uncharacterized protein</fullName>
    </submittedName>
</protein>
<comment type="caution">
    <text evidence="2">The sequence shown here is derived from an EMBL/GenBank/DDBJ whole genome shotgun (WGS) entry which is preliminary data.</text>
</comment>
<accession>A0AAE0IXN4</accession>
<name>A0AAE0IXN4_9PEZI</name>
<feature type="region of interest" description="Disordered" evidence="1">
    <location>
        <begin position="170"/>
        <end position="326"/>
    </location>
</feature>
<reference evidence="2" key="1">
    <citation type="journal article" date="2023" name="Mol. Phylogenet. Evol.">
        <title>Genome-scale phylogeny and comparative genomics of the fungal order Sordariales.</title>
        <authorList>
            <person name="Hensen N."/>
            <person name="Bonometti L."/>
            <person name="Westerberg I."/>
            <person name="Brannstrom I.O."/>
            <person name="Guillou S."/>
            <person name="Cros-Aarteil S."/>
            <person name="Calhoun S."/>
            <person name="Haridas S."/>
            <person name="Kuo A."/>
            <person name="Mondo S."/>
            <person name="Pangilinan J."/>
            <person name="Riley R."/>
            <person name="LaButti K."/>
            <person name="Andreopoulos B."/>
            <person name="Lipzen A."/>
            <person name="Chen C."/>
            <person name="Yan M."/>
            <person name="Daum C."/>
            <person name="Ng V."/>
            <person name="Clum A."/>
            <person name="Steindorff A."/>
            <person name="Ohm R.A."/>
            <person name="Martin F."/>
            <person name="Silar P."/>
            <person name="Natvig D.O."/>
            <person name="Lalanne C."/>
            <person name="Gautier V."/>
            <person name="Ament-Velasquez S.L."/>
            <person name="Kruys A."/>
            <person name="Hutchinson M.I."/>
            <person name="Powell A.J."/>
            <person name="Barry K."/>
            <person name="Miller A.N."/>
            <person name="Grigoriev I.V."/>
            <person name="Debuchy R."/>
            <person name="Gladieux P."/>
            <person name="Hiltunen Thoren M."/>
            <person name="Johannesson H."/>
        </authorList>
    </citation>
    <scope>NUCLEOTIDE SEQUENCE</scope>
    <source>
        <strain evidence="2">SMH4131-1</strain>
    </source>
</reference>
<sequence>MAAHCTLPKYNTGDGPTCCACVDTRTKNMPKTTRTRTYCPTCQVTWDAWPDAQCPPEWGLLAPRTDCKHTMALECLHSPAGQAWCCACNDRRKFLSTMERLASYCRPCRSRWERARVDEMPAAWTVGVQGLPERVEDDRGKLRGWVVSYEGEENNAGKYAGMADEGPRYGAPRFGSEDDKWAAQRRRRERAGGGSPAVPKKKPVREPPRMKNPSGDWGDLVSEERVPTSTTSPRPGEVETDYSGYEEKGPQRQGPRFSVPATVSVPKPISSPPSPAPAVSQTEKPGQEKSASAAVVPLSQEDRQRRRDREGLCVGRQPRFMVPAGT</sequence>
<proteinExistence type="predicted"/>
<feature type="compositionally biased region" description="Basic and acidic residues" evidence="1">
    <location>
        <begin position="300"/>
        <end position="311"/>
    </location>
</feature>